<dbReference type="InterPro" id="IPR000477">
    <property type="entry name" value="RT_dom"/>
</dbReference>
<dbReference type="Proteomes" id="UP000299102">
    <property type="component" value="Unassembled WGS sequence"/>
</dbReference>
<dbReference type="SUPFAM" id="SSF53098">
    <property type="entry name" value="Ribonuclease H-like"/>
    <property type="match status" value="1"/>
</dbReference>
<feature type="domain" description="Reverse transcriptase" evidence="1">
    <location>
        <begin position="70"/>
        <end position="221"/>
    </location>
</feature>
<evidence type="ECO:0000313" key="2">
    <source>
        <dbReference type="EMBL" id="GBP45697.1"/>
    </source>
</evidence>
<dbReference type="Pfam" id="PF00078">
    <property type="entry name" value="RVT_1"/>
    <property type="match status" value="1"/>
</dbReference>
<dbReference type="Gene3D" id="3.30.420.10">
    <property type="entry name" value="Ribonuclease H-like superfamily/Ribonuclease H"/>
    <property type="match status" value="1"/>
</dbReference>
<name>A0A4C1W6I5_EUMVA</name>
<dbReference type="CDD" id="cd09276">
    <property type="entry name" value="Rnase_HI_RT_non_LTR"/>
    <property type="match status" value="1"/>
</dbReference>
<comment type="caution">
    <text evidence="2">The sequence shown here is derived from an EMBL/GenBank/DDBJ whole genome shotgun (WGS) entry which is preliminary data.</text>
</comment>
<dbReference type="GO" id="GO:0003676">
    <property type="term" value="F:nucleic acid binding"/>
    <property type="evidence" value="ECO:0007669"/>
    <property type="project" value="InterPro"/>
</dbReference>
<keyword evidence="3" id="KW-1185">Reference proteome</keyword>
<gene>
    <name evidence="2" type="ORF">EVAR_35966_1</name>
</gene>
<reference evidence="2 3" key="1">
    <citation type="journal article" date="2019" name="Commun. Biol.">
        <title>The bagworm genome reveals a unique fibroin gene that provides high tensile strength.</title>
        <authorList>
            <person name="Kono N."/>
            <person name="Nakamura H."/>
            <person name="Ohtoshi R."/>
            <person name="Tomita M."/>
            <person name="Numata K."/>
            <person name="Arakawa K."/>
        </authorList>
    </citation>
    <scope>NUCLEOTIDE SEQUENCE [LARGE SCALE GENOMIC DNA]</scope>
</reference>
<evidence type="ECO:0000259" key="1">
    <source>
        <dbReference type="Pfam" id="PF00078"/>
    </source>
</evidence>
<dbReference type="InterPro" id="IPR036397">
    <property type="entry name" value="RNaseH_sf"/>
</dbReference>
<accession>A0A4C1W6I5</accession>
<dbReference type="AlphaFoldDB" id="A0A4C1W6I5"/>
<dbReference type="EMBL" id="BGZK01000469">
    <property type="protein sequence ID" value="GBP45697.1"/>
    <property type="molecule type" value="Genomic_DNA"/>
</dbReference>
<protein>
    <submittedName>
        <fullName evidence="2">Retrovirus-related Pol polyprotein from type-1 retrotransposable element R1</fullName>
    </submittedName>
</protein>
<organism evidence="2 3">
    <name type="scientific">Eumeta variegata</name>
    <name type="common">Bagworm moth</name>
    <name type="synonym">Eumeta japonica</name>
    <dbReference type="NCBI Taxonomy" id="151549"/>
    <lineage>
        <taxon>Eukaryota</taxon>
        <taxon>Metazoa</taxon>
        <taxon>Ecdysozoa</taxon>
        <taxon>Arthropoda</taxon>
        <taxon>Hexapoda</taxon>
        <taxon>Insecta</taxon>
        <taxon>Pterygota</taxon>
        <taxon>Neoptera</taxon>
        <taxon>Endopterygota</taxon>
        <taxon>Lepidoptera</taxon>
        <taxon>Glossata</taxon>
        <taxon>Ditrysia</taxon>
        <taxon>Tineoidea</taxon>
        <taxon>Psychidae</taxon>
        <taxon>Oiketicinae</taxon>
        <taxon>Eumeta</taxon>
    </lineage>
</organism>
<dbReference type="OrthoDB" id="411871at2759"/>
<dbReference type="InterPro" id="IPR012337">
    <property type="entry name" value="RNaseH-like_sf"/>
</dbReference>
<sequence>MPRGRRVDYYVKRCLSERRPPGLVQGRTCRQTRSPLDVLSIPFSPRDEIVLLSNSSPPKPQYRSIVSWTRQYGFMPQRGTEDSLYDLMTHIHNELNERIVVMVSLDIEGLRQRVMAGNKEPTVSLTNVQKGTSKSCIQGSIAGPTFWNLVLDSLLRELGDLGVYVQTFADDVVLTFSGQSASALEVETNRALAHVKDWGDRNKLRFAPSKTNAMVLTKKLKFDVPVTWQWPGGRGSALERSPSFHADPRGLLSLDIQVREAAKLYEVKRGKNWGHLCRPGLERSVDFRELPHPAHTPEFGFKNVEDLDPSLMDRLAIVGPHIYTDGSKIEGKLGAALTEWRDGVESRNFAYRLESFCTVFQAEMIALHRAIRRVKKGKKVRLFWVHAHAGTAGNECADELSRNAALKTKTAADYDRLPLLYAKKTIRAASLDEWQQ</sequence>
<evidence type="ECO:0000313" key="3">
    <source>
        <dbReference type="Proteomes" id="UP000299102"/>
    </source>
</evidence>
<proteinExistence type="predicted"/>